<dbReference type="InterPro" id="IPR036188">
    <property type="entry name" value="FAD/NAD-bd_sf"/>
</dbReference>
<name>A0A2P7QSW1_9SPHN</name>
<evidence type="ECO:0000313" key="4">
    <source>
        <dbReference type="Proteomes" id="UP000241167"/>
    </source>
</evidence>
<dbReference type="SUPFAM" id="SSF51905">
    <property type="entry name" value="FAD/NAD(P)-binding domain"/>
    <property type="match status" value="1"/>
</dbReference>
<dbReference type="InterPro" id="IPR006905">
    <property type="entry name" value="Flavin_halogenase"/>
</dbReference>
<dbReference type="PANTHER" id="PTHR43747:SF4">
    <property type="entry name" value="FLAVIN-DEPENDENT TRYPTOPHAN HALOGENASE"/>
    <property type="match status" value="1"/>
</dbReference>
<organism evidence="3 4">
    <name type="scientific">Allosphingosinicella deserti</name>
    <dbReference type="NCBI Taxonomy" id="2116704"/>
    <lineage>
        <taxon>Bacteria</taxon>
        <taxon>Pseudomonadati</taxon>
        <taxon>Pseudomonadota</taxon>
        <taxon>Alphaproteobacteria</taxon>
        <taxon>Sphingomonadales</taxon>
        <taxon>Sphingomonadaceae</taxon>
        <taxon>Allosphingosinicella</taxon>
    </lineage>
</organism>
<comment type="caution">
    <text evidence="3">The sequence shown here is derived from an EMBL/GenBank/DDBJ whole genome shotgun (WGS) entry which is preliminary data.</text>
</comment>
<dbReference type="InterPro" id="IPR033856">
    <property type="entry name" value="Trp_halogen"/>
</dbReference>
<dbReference type="InterPro" id="IPR050816">
    <property type="entry name" value="Flavin-dep_Halogenase_NPB"/>
</dbReference>
<feature type="active site" evidence="1">
    <location>
        <position position="80"/>
    </location>
</feature>
<accession>A0A2P7QSW1</accession>
<feature type="binding site" evidence="2">
    <location>
        <position position="342"/>
    </location>
    <ligand>
        <name>FAD</name>
        <dbReference type="ChEBI" id="CHEBI:57692"/>
    </ligand>
</feature>
<dbReference type="PIRSF" id="PIRSF011396">
    <property type="entry name" value="Trp_halogenase"/>
    <property type="match status" value="1"/>
</dbReference>
<dbReference type="AlphaFoldDB" id="A0A2P7QSW1"/>
<feature type="binding site" evidence="2">
    <location>
        <position position="80"/>
    </location>
    <ligand>
        <name>7-chloro-L-tryptophan</name>
        <dbReference type="ChEBI" id="CHEBI:58713"/>
    </ligand>
</feature>
<feature type="binding site" evidence="2">
    <location>
        <begin position="15"/>
        <end position="18"/>
    </location>
    <ligand>
        <name>FAD</name>
        <dbReference type="ChEBI" id="CHEBI:57692"/>
    </ligand>
</feature>
<keyword evidence="2" id="KW-0285">Flavoprotein</keyword>
<dbReference type="GO" id="GO:0000166">
    <property type="term" value="F:nucleotide binding"/>
    <property type="evidence" value="ECO:0007669"/>
    <property type="project" value="UniProtKB-KW"/>
</dbReference>
<dbReference type="PANTHER" id="PTHR43747">
    <property type="entry name" value="FAD-BINDING PROTEIN"/>
    <property type="match status" value="1"/>
</dbReference>
<sequence>MPEDRRLRRIVVAGGGTAGWMAAAAIARTMGRAVDLTLVESDAIGTIGVGESTIPPLVNFNRLLGINEAEFMRATQATFKLGIAFDGWKEPGHSYFHSFGMTGKDHWSAGFQHFWLHGREKGYDDPYDAYCLELKAALEGKFAHLPDEAMNYAYQLDSTLYAKFLRAMAEGDGATRIEGKIARVELDGESGNVAALQLDSGLRIEGDLFLDCTGFRALLIEEALHAGHDDWTHYLPCDSAIAIQTESVGPAVPYTRAMAHDSGWQWRIPLQHRTGNGIVYCSRYLDKDAALTRLLGNIEGQTLTQPNFLRFGAGARRKQWHRNVVAIGLSGGFMEPLESTSIHLIQRAVLRFIRMMPLHEISARDIAEFNDQQHADMLQIRDFLILHYKATERRDSAFWRFCGTMEIPDTLAQKIELFRETGRVFRKNEELFAENSWVQVMMGQGIMPRAYHPIAEKLRDDELARLLTMLRETVTKTVAGLPQHSAYVEHYCGAVRAAAA</sequence>
<feature type="binding site" evidence="2">
    <location>
        <position position="329"/>
    </location>
    <ligand>
        <name>FAD</name>
        <dbReference type="ChEBI" id="CHEBI:57692"/>
    </ligand>
</feature>
<dbReference type="EMBL" id="PXYI01000003">
    <property type="protein sequence ID" value="PSJ41049.1"/>
    <property type="molecule type" value="Genomic_DNA"/>
</dbReference>
<keyword evidence="2" id="KW-0547">Nucleotide-binding</keyword>
<reference evidence="3 4" key="1">
    <citation type="submission" date="2018-03" db="EMBL/GenBank/DDBJ databases">
        <title>The draft genome of Sphingosinicella sp. GL-C-18.</title>
        <authorList>
            <person name="Liu L."/>
            <person name="Li L."/>
            <person name="Liang L."/>
            <person name="Zhang X."/>
            <person name="Wang T."/>
        </authorList>
    </citation>
    <scope>NUCLEOTIDE SEQUENCE [LARGE SCALE GENOMIC DNA]</scope>
    <source>
        <strain evidence="3 4">GL-C-18</strain>
    </source>
</reference>
<dbReference type="Pfam" id="PF04820">
    <property type="entry name" value="Trp_halogenase"/>
    <property type="match status" value="1"/>
</dbReference>
<dbReference type="Gene3D" id="3.50.50.60">
    <property type="entry name" value="FAD/NAD(P)-binding domain"/>
    <property type="match status" value="1"/>
</dbReference>
<evidence type="ECO:0000256" key="1">
    <source>
        <dbReference type="PIRSR" id="PIRSR011396-1"/>
    </source>
</evidence>
<gene>
    <name evidence="3" type="ORF">C7I55_11765</name>
</gene>
<dbReference type="OrthoDB" id="7387345at2"/>
<dbReference type="Proteomes" id="UP000241167">
    <property type="component" value="Unassembled WGS sequence"/>
</dbReference>
<dbReference type="GO" id="GO:0004497">
    <property type="term" value="F:monooxygenase activity"/>
    <property type="evidence" value="ECO:0007669"/>
    <property type="project" value="InterPro"/>
</dbReference>
<evidence type="ECO:0000256" key="2">
    <source>
        <dbReference type="PIRSR" id="PIRSR011396-2"/>
    </source>
</evidence>
<keyword evidence="2" id="KW-0274">FAD</keyword>
<feature type="binding site" evidence="2">
    <location>
        <position position="338"/>
    </location>
    <ligand>
        <name>L-tryptophan</name>
        <dbReference type="ChEBI" id="CHEBI:57912"/>
    </ligand>
</feature>
<keyword evidence="4" id="KW-1185">Reference proteome</keyword>
<evidence type="ECO:0000313" key="3">
    <source>
        <dbReference type="EMBL" id="PSJ41049.1"/>
    </source>
</evidence>
<proteinExistence type="predicted"/>
<protein>
    <submittedName>
        <fullName evidence="3">Tryptophan halogenase</fullName>
    </submittedName>
</protein>